<dbReference type="SMART" id="SM00174">
    <property type="entry name" value="RHO"/>
    <property type="match status" value="1"/>
</dbReference>
<dbReference type="PANTHER" id="PTHR47977">
    <property type="entry name" value="RAS-RELATED PROTEIN RAB"/>
    <property type="match status" value="1"/>
</dbReference>
<evidence type="ECO:0000256" key="1">
    <source>
        <dbReference type="ARBA" id="ARBA00022741"/>
    </source>
</evidence>
<protein>
    <submittedName>
        <fullName evidence="4">Ras-related protein Rab-39A</fullName>
    </submittedName>
</protein>
<dbReference type="InterPro" id="IPR001806">
    <property type="entry name" value="Small_GTPase"/>
</dbReference>
<reference evidence="4" key="1">
    <citation type="submission" date="2025-08" db="UniProtKB">
        <authorList>
            <consortium name="RefSeq"/>
        </authorList>
    </citation>
    <scope>IDENTIFICATION</scope>
</reference>
<evidence type="ECO:0000313" key="4">
    <source>
        <dbReference type="RefSeq" id="XP_030631945.1"/>
    </source>
</evidence>
<dbReference type="SMART" id="SM00175">
    <property type="entry name" value="RAB"/>
    <property type="match status" value="1"/>
</dbReference>
<dbReference type="PROSITE" id="PS51419">
    <property type="entry name" value="RAB"/>
    <property type="match status" value="1"/>
</dbReference>
<dbReference type="InterPro" id="IPR005225">
    <property type="entry name" value="Small_GTP-bd"/>
</dbReference>
<dbReference type="GO" id="GO:0003924">
    <property type="term" value="F:GTPase activity"/>
    <property type="evidence" value="ECO:0007669"/>
    <property type="project" value="InterPro"/>
</dbReference>
<dbReference type="AlphaFoldDB" id="A0A6J2VG77"/>
<accession>A0A6J2VG77</accession>
<gene>
    <name evidence="4" type="primary">LOC115813179</name>
</gene>
<dbReference type="RefSeq" id="XP_030631945.1">
    <property type="nucleotide sequence ID" value="XM_030776085.1"/>
</dbReference>
<dbReference type="InterPro" id="IPR027417">
    <property type="entry name" value="P-loop_NTPase"/>
</dbReference>
<keyword evidence="2" id="KW-0342">GTP-binding</keyword>
<dbReference type="PROSITE" id="PS51420">
    <property type="entry name" value="RHO"/>
    <property type="match status" value="1"/>
</dbReference>
<keyword evidence="1" id="KW-0547">Nucleotide-binding</keyword>
<dbReference type="Gene3D" id="3.40.50.300">
    <property type="entry name" value="P-loop containing nucleotide triphosphate hydrolases"/>
    <property type="match status" value="1"/>
</dbReference>
<sequence>MQVPWNFRIGIVILGDSAVGKSSLLHRYTEGSFDDSRQSPLGIDFKVHYLEFDPRIVIKLLLWDTAGQERFRSISKSYMRNSVGCVLVFDVSQRQTFERVRKWHQEVVDYVQPNPMIFILVGHKCDLTAQREVQKEEGVALAKRLNMETYLEVSSKDNVNVNETFETLTRGIYEHFQKGKIPCRENWYGMTVGAPVETELPPTKKPGCKCG</sequence>
<dbReference type="InParanoid" id="A0A6J2VG77"/>
<dbReference type="PROSITE" id="PS51421">
    <property type="entry name" value="RAS"/>
    <property type="match status" value="1"/>
</dbReference>
<name>A0A6J2VG77_CHACN</name>
<keyword evidence="3" id="KW-1185">Reference proteome</keyword>
<dbReference type="Pfam" id="PF00071">
    <property type="entry name" value="Ras"/>
    <property type="match status" value="1"/>
</dbReference>
<dbReference type="InterPro" id="IPR050227">
    <property type="entry name" value="Rab"/>
</dbReference>
<dbReference type="GeneID" id="115813179"/>
<evidence type="ECO:0000313" key="3">
    <source>
        <dbReference type="Proteomes" id="UP000504632"/>
    </source>
</evidence>
<organism evidence="3 4">
    <name type="scientific">Chanos chanos</name>
    <name type="common">Milkfish</name>
    <name type="synonym">Mugil chanos</name>
    <dbReference type="NCBI Taxonomy" id="29144"/>
    <lineage>
        <taxon>Eukaryota</taxon>
        <taxon>Metazoa</taxon>
        <taxon>Chordata</taxon>
        <taxon>Craniata</taxon>
        <taxon>Vertebrata</taxon>
        <taxon>Euteleostomi</taxon>
        <taxon>Actinopterygii</taxon>
        <taxon>Neopterygii</taxon>
        <taxon>Teleostei</taxon>
        <taxon>Ostariophysi</taxon>
        <taxon>Gonorynchiformes</taxon>
        <taxon>Chanidae</taxon>
        <taxon>Chanos</taxon>
    </lineage>
</organism>
<dbReference type="NCBIfam" id="TIGR00231">
    <property type="entry name" value="small_GTP"/>
    <property type="match status" value="1"/>
</dbReference>
<dbReference type="FunFam" id="3.40.50.300:FF:003491">
    <property type="entry name" value="RAB39A, member RAS oncogene family"/>
    <property type="match status" value="1"/>
</dbReference>
<dbReference type="PRINTS" id="PR00449">
    <property type="entry name" value="RASTRNSFRMNG"/>
</dbReference>
<dbReference type="GO" id="GO:0005525">
    <property type="term" value="F:GTP binding"/>
    <property type="evidence" value="ECO:0007669"/>
    <property type="project" value="UniProtKB-KW"/>
</dbReference>
<evidence type="ECO:0000256" key="2">
    <source>
        <dbReference type="ARBA" id="ARBA00023134"/>
    </source>
</evidence>
<dbReference type="OrthoDB" id="8539033at2759"/>
<proteinExistence type="predicted"/>
<dbReference type="Proteomes" id="UP000504632">
    <property type="component" value="Chromosome 1"/>
</dbReference>
<dbReference type="SMART" id="SM00176">
    <property type="entry name" value="RAN"/>
    <property type="match status" value="1"/>
</dbReference>
<dbReference type="SMART" id="SM00173">
    <property type="entry name" value="RAS"/>
    <property type="match status" value="1"/>
</dbReference>
<dbReference type="SUPFAM" id="SSF52540">
    <property type="entry name" value="P-loop containing nucleoside triphosphate hydrolases"/>
    <property type="match status" value="1"/>
</dbReference>